<protein>
    <recommendedName>
        <fullName evidence="3">C3H1-type domain-containing protein</fullName>
    </recommendedName>
</protein>
<feature type="region of interest" description="Disordered" evidence="2">
    <location>
        <begin position="373"/>
        <end position="411"/>
    </location>
</feature>
<proteinExistence type="predicted"/>
<feature type="region of interest" description="Disordered" evidence="2">
    <location>
        <begin position="65"/>
        <end position="87"/>
    </location>
</feature>
<evidence type="ECO:0000259" key="3">
    <source>
        <dbReference type="PROSITE" id="PS50103"/>
    </source>
</evidence>
<feature type="zinc finger region" description="C3H1-type" evidence="1">
    <location>
        <begin position="153"/>
        <end position="182"/>
    </location>
</feature>
<keyword evidence="5" id="KW-1185">Reference proteome</keyword>
<feature type="compositionally biased region" description="Basic residues" evidence="2">
    <location>
        <begin position="384"/>
        <end position="395"/>
    </location>
</feature>
<keyword evidence="1" id="KW-0863">Zinc-finger</keyword>
<accession>A0ABR4GJI8</accession>
<feature type="compositionally biased region" description="Polar residues" evidence="2">
    <location>
        <begin position="73"/>
        <end position="87"/>
    </location>
</feature>
<dbReference type="InterPro" id="IPR000571">
    <property type="entry name" value="Znf_CCCH"/>
</dbReference>
<reference evidence="4 5" key="1">
    <citation type="submission" date="2024-07" db="EMBL/GenBank/DDBJ databases">
        <title>Section-level genome sequencing and comparative genomics of Aspergillus sections Usti and Cavernicolus.</title>
        <authorList>
            <consortium name="Lawrence Berkeley National Laboratory"/>
            <person name="Nybo J.L."/>
            <person name="Vesth T.C."/>
            <person name="Theobald S."/>
            <person name="Frisvad J.C."/>
            <person name="Larsen T.O."/>
            <person name="Kjaerboelling I."/>
            <person name="Rothschild-Mancinelli K."/>
            <person name="Lyhne E.K."/>
            <person name="Kogle M.E."/>
            <person name="Barry K."/>
            <person name="Clum A."/>
            <person name="Na H."/>
            <person name="Ledsgaard L."/>
            <person name="Lin J."/>
            <person name="Lipzen A."/>
            <person name="Kuo A."/>
            <person name="Riley R."/>
            <person name="Mondo S."/>
            <person name="Labutti K."/>
            <person name="Haridas S."/>
            <person name="Pangalinan J."/>
            <person name="Salamov A.A."/>
            <person name="Simmons B.A."/>
            <person name="Magnuson J.K."/>
            <person name="Chen J."/>
            <person name="Drula E."/>
            <person name="Henrissat B."/>
            <person name="Wiebenga A."/>
            <person name="Lubbers R.J."/>
            <person name="Gomes A.C."/>
            <person name="Makela M.R."/>
            <person name="Stajich J."/>
            <person name="Grigoriev I.V."/>
            <person name="Mortensen U.H."/>
            <person name="De Vries R.P."/>
            <person name="Baker S.E."/>
            <person name="Andersen M.R."/>
        </authorList>
    </citation>
    <scope>NUCLEOTIDE SEQUENCE [LARGE SCALE GENOMIC DNA]</scope>
    <source>
        <strain evidence="4 5">CBS 209.92</strain>
    </source>
</reference>
<organism evidence="4 5">
    <name type="scientific">Aspergillus keveii</name>
    <dbReference type="NCBI Taxonomy" id="714993"/>
    <lineage>
        <taxon>Eukaryota</taxon>
        <taxon>Fungi</taxon>
        <taxon>Dikarya</taxon>
        <taxon>Ascomycota</taxon>
        <taxon>Pezizomycotina</taxon>
        <taxon>Eurotiomycetes</taxon>
        <taxon>Eurotiomycetidae</taxon>
        <taxon>Eurotiales</taxon>
        <taxon>Aspergillaceae</taxon>
        <taxon>Aspergillus</taxon>
        <taxon>Aspergillus subgen. Nidulantes</taxon>
    </lineage>
</organism>
<gene>
    <name evidence="4" type="ORF">BJX66DRAFT_333515</name>
</gene>
<feature type="region of interest" description="Disordered" evidence="2">
    <location>
        <begin position="244"/>
        <end position="273"/>
    </location>
</feature>
<evidence type="ECO:0000256" key="2">
    <source>
        <dbReference type="SAM" id="MobiDB-lite"/>
    </source>
</evidence>
<evidence type="ECO:0000313" key="4">
    <source>
        <dbReference type="EMBL" id="KAL2799224.1"/>
    </source>
</evidence>
<sequence length="516" mass="56231">MSSLPRPQFFCTRPNGTLTPLIAVDELPAHITIRGAPRVLSPNETQGMTSLGSVSPRGQAYTVEGTALPASRLPSTSGTSQRSRNHDIQSSLMRVLADENIPTSQRIALQNLLQQNSSQSWQTSNPSSPGWLVSNTGGSPGSGSGRQNPNYRNIMKEYCSYWIRHGECDYQQQGCLYKHEMPLDRLMLEKLGLRDIPRWYREKYNVASLLPNGHAHPRPHAANSQPWKDETGFKTIQYPLHLGINGTGESSDLEKSTKQPPVAHPPAQQQHHQMAMLPGTSQIAYRSMSSPTAPITQTETPRSSPGQLGLSTKKIDILAFDHPDYLPGNNLLYRPSNENSLNASQADVQVEDLVRNLQSLGYTPASASTDYLASPFDATVGSGRSKKTQRSRRLYQPRSQDPTAQFGPEQVSPNSLHVFQNQTAASSSSASVTSKSTSSQLASPVADVGHGTTTSEPPTRGASPVYLSPGHSPNIFHGRGKDKANRRALGAIGQKKGYKKKSAESFEDDLFFHGGN</sequence>
<feature type="compositionally biased region" description="Low complexity" evidence="2">
    <location>
        <begin position="259"/>
        <end position="273"/>
    </location>
</feature>
<feature type="region of interest" description="Disordered" evidence="2">
    <location>
        <begin position="118"/>
        <end position="150"/>
    </location>
</feature>
<evidence type="ECO:0000313" key="5">
    <source>
        <dbReference type="Proteomes" id="UP001610563"/>
    </source>
</evidence>
<dbReference type="Proteomes" id="UP001610563">
    <property type="component" value="Unassembled WGS sequence"/>
</dbReference>
<feature type="region of interest" description="Disordered" evidence="2">
    <location>
        <begin position="427"/>
        <end position="484"/>
    </location>
</feature>
<feature type="domain" description="C3H1-type" evidence="3">
    <location>
        <begin position="153"/>
        <end position="182"/>
    </location>
</feature>
<dbReference type="PROSITE" id="PS50103">
    <property type="entry name" value="ZF_C3H1"/>
    <property type="match status" value="1"/>
</dbReference>
<keyword evidence="1" id="KW-0479">Metal-binding</keyword>
<keyword evidence="1" id="KW-0862">Zinc</keyword>
<feature type="compositionally biased region" description="Low complexity" evidence="2">
    <location>
        <begin position="427"/>
        <end position="443"/>
    </location>
</feature>
<feature type="compositionally biased region" description="Low complexity" evidence="2">
    <location>
        <begin position="118"/>
        <end position="128"/>
    </location>
</feature>
<name>A0ABR4GJI8_9EURO</name>
<dbReference type="EMBL" id="JBFTWV010000009">
    <property type="protein sequence ID" value="KAL2799224.1"/>
    <property type="molecule type" value="Genomic_DNA"/>
</dbReference>
<evidence type="ECO:0000256" key="1">
    <source>
        <dbReference type="PROSITE-ProRule" id="PRU00723"/>
    </source>
</evidence>
<comment type="caution">
    <text evidence="4">The sequence shown here is derived from an EMBL/GenBank/DDBJ whole genome shotgun (WGS) entry which is preliminary data.</text>
</comment>